<dbReference type="EMBL" id="CACRXK020016537">
    <property type="protein sequence ID" value="CAB4029985.1"/>
    <property type="molecule type" value="Genomic_DNA"/>
</dbReference>
<accession>A0A7D9LBZ3</accession>
<organism evidence="1 2">
    <name type="scientific">Paramuricea clavata</name>
    <name type="common">Red gorgonian</name>
    <name type="synonym">Violescent sea-whip</name>
    <dbReference type="NCBI Taxonomy" id="317549"/>
    <lineage>
        <taxon>Eukaryota</taxon>
        <taxon>Metazoa</taxon>
        <taxon>Cnidaria</taxon>
        <taxon>Anthozoa</taxon>
        <taxon>Octocorallia</taxon>
        <taxon>Malacalcyonacea</taxon>
        <taxon>Plexauridae</taxon>
        <taxon>Paramuricea</taxon>
    </lineage>
</organism>
<evidence type="ECO:0000313" key="2">
    <source>
        <dbReference type="Proteomes" id="UP001152795"/>
    </source>
</evidence>
<protein>
    <submittedName>
        <fullName evidence="1">Uncharacterized protein</fullName>
    </submittedName>
</protein>
<keyword evidence="2" id="KW-1185">Reference proteome</keyword>
<evidence type="ECO:0000313" key="1">
    <source>
        <dbReference type="EMBL" id="CAB4029985.1"/>
    </source>
</evidence>
<proteinExistence type="predicted"/>
<dbReference type="OrthoDB" id="5987559at2759"/>
<reference evidence="1" key="1">
    <citation type="submission" date="2020-04" db="EMBL/GenBank/DDBJ databases">
        <authorList>
            <person name="Alioto T."/>
            <person name="Alioto T."/>
            <person name="Gomez Garrido J."/>
        </authorList>
    </citation>
    <scope>NUCLEOTIDE SEQUENCE</scope>
    <source>
        <strain evidence="1">A484AB</strain>
    </source>
</reference>
<comment type="caution">
    <text evidence="1">The sequence shown here is derived from an EMBL/GenBank/DDBJ whole genome shotgun (WGS) entry which is preliminary data.</text>
</comment>
<name>A0A7D9LBZ3_PARCT</name>
<sequence length="260" mass="29911">MWKFADDCTISEVIPPFKQSSLQQAVDYIDAWSQENRLQLKPTKCKEVRSSFKRNPPSFPLVELNDFQLERVSVAKILGVSIRDDFKWNDHIGIVTVKAAKRLAIRSLLEYSCQLFHRSLPNYLSNELESIQRRAMRIILPDLKYADALKDAGISTLFDRRDQLSSHLLEDIVNKPDHKLSGLLPPQAHHHNDLRSERRFNVPVSQQCLLEEALTFSTEHADACSGIVEEARSKYKSSSSNKELMRKMNKRAKFVEVDSD</sequence>
<gene>
    <name evidence="1" type="ORF">PACLA_8A013239</name>
</gene>
<dbReference type="AlphaFoldDB" id="A0A7D9LBZ3"/>
<dbReference type="PANTHER" id="PTHR33332">
    <property type="entry name" value="REVERSE TRANSCRIPTASE DOMAIN-CONTAINING PROTEIN"/>
    <property type="match status" value="1"/>
</dbReference>
<dbReference type="Proteomes" id="UP001152795">
    <property type="component" value="Unassembled WGS sequence"/>
</dbReference>